<sequence>MTPSIPSAKAPKDGIPPPLQFETGRLEWLDKHDIMIWNVFPQQKAARHLNVSESTLKRRLKRYRIMWPRKSVRDKTLSSIKKLNLKLHALIDRIEEQDRQIHLMRRIEPKDSPLSTDSSRTPQHLPGATHLVQHTSPQHTTQHDTLRDSQQLPNASFTGAPPTNDANQSAFRFPTLPPHELDAKSATRSSAHPNTSPTELRSSASFPFPPHNNYHDTSSTGAIFGVSSSLTTTTTSTQPSNSTLKPSEHLSTSLVNLINVPYQTTTPLLPAETQPMYLKCHDSLLRAKFSLLSFMKQREAATTHNAEDESSLENDHNNANNSRNGRFLGDLALLANFIPDQLRNRPQVLMDRNGHIMACNKQFVKFTGISYEAFCKGVHLDHFLIPSQQKHELNQRIGHLIERLVNVSTLLTLQFVASFHVKGKGIVCTEAFVEKCDQNFWAFFFDEEDSSPDANLVVVNEKVLFPKRSVRKGLNRLSQLNEPKDHSVNQWFLVEGLTQLVSCINGEEK</sequence>
<feature type="compositionally biased region" description="Polar residues" evidence="1">
    <location>
        <begin position="148"/>
        <end position="157"/>
    </location>
</feature>
<proteinExistence type="predicted"/>
<dbReference type="EMBL" id="HBGD01001908">
    <property type="protein sequence ID" value="CAD9078366.1"/>
    <property type="molecule type" value="Transcribed_RNA"/>
</dbReference>
<feature type="compositionally biased region" description="Polar residues" evidence="1">
    <location>
        <begin position="186"/>
        <end position="205"/>
    </location>
</feature>
<feature type="region of interest" description="Disordered" evidence="1">
    <location>
        <begin position="106"/>
        <end position="220"/>
    </location>
</feature>
<accession>A0A7S1KM27</accession>
<reference evidence="2" key="1">
    <citation type="submission" date="2021-01" db="EMBL/GenBank/DDBJ databases">
        <authorList>
            <person name="Corre E."/>
            <person name="Pelletier E."/>
            <person name="Niang G."/>
            <person name="Scheremetjew M."/>
            <person name="Finn R."/>
            <person name="Kale V."/>
            <person name="Holt S."/>
            <person name="Cochrane G."/>
            <person name="Meng A."/>
            <person name="Brown T."/>
            <person name="Cohen L."/>
        </authorList>
    </citation>
    <scope>NUCLEOTIDE SEQUENCE</scope>
    <source>
        <strain evidence="2">WS</strain>
    </source>
</reference>
<organism evidence="2">
    <name type="scientific">Percolomonas cosmopolitus</name>
    <dbReference type="NCBI Taxonomy" id="63605"/>
    <lineage>
        <taxon>Eukaryota</taxon>
        <taxon>Discoba</taxon>
        <taxon>Heterolobosea</taxon>
        <taxon>Tetramitia</taxon>
        <taxon>Eutetramitia</taxon>
        <taxon>Percolomonadidae</taxon>
        <taxon>Percolomonas</taxon>
    </lineage>
</organism>
<gene>
    <name evidence="2" type="ORF">PCOS0759_LOCUS1598</name>
</gene>
<name>A0A7S1KM27_9EUKA</name>
<feature type="region of interest" description="Disordered" evidence="1">
    <location>
        <begin position="302"/>
        <end position="321"/>
    </location>
</feature>
<evidence type="ECO:0008006" key="3">
    <source>
        <dbReference type="Google" id="ProtNLM"/>
    </source>
</evidence>
<evidence type="ECO:0000313" key="2">
    <source>
        <dbReference type="EMBL" id="CAD9078366.1"/>
    </source>
</evidence>
<feature type="compositionally biased region" description="Polar residues" evidence="1">
    <location>
        <begin position="113"/>
        <end position="122"/>
    </location>
</feature>
<dbReference type="AlphaFoldDB" id="A0A7S1KM27"/>
<evidence type="ECO:0000256" key="1">
    <source>
        <dbReference type="SAM" id="MobiDB-lite"/>
    </source>
</evidence>
<protein>
    <recommendedName>
        <fullName evidence="3">PAS domain-containing protein</fullName>
    </recommendedName>
</protein>